<dbReference type="InterPro" id="IPR005119">
    <property type="entry name" value="LysR_subst-bd"/>
</dbReference>
<protein>
    <submittedName>
        <fullName evidence="6">LysR family transcriptional regulator</fullName>
    </submittedName>
</protein>
<evidence type="ECO:0000256" key="1">
    <source>
        <dbReference type="ARBA" id="ARBA00009437"/>
    </source>
</evidence>
<feature type="domain" description="HTH lysR-type" evidence="5">
    <location>
        <begin position="1"/>
        <end position="59"/>
    </location>
</feature>
<dbReference type="InterPro" id="IPR000847">
    <property type="entry name" value="LysR_HTH_N"/>
</dbReference>
<dbReference type="Pfam" id="PF00126">
    <property type="entry name" value="HTH_1"/>
    <property type="match status" value="1"/>
</dbReference>
<evidence type="ECO:0000313" key="7">
    <source>
        <dbReference type="Proteomes" id="UP000077752"/>
    </source>
</evidence>
<comment type="caution">
    <text evidence="6">The sequence shown here is derived from an EMBL/GenBank/DDBJ whole genome shotgun (WGS) entry which is preliminary data.</text>
</comment>
<dbReference type="Gene3D" id="1.10.10.10">
    <property type="entry name" value="Winged helix-like DNA-binding domain superfamily/Winged helix DNA-binding domain"/>
    <property type="match status" value="1"/>
</dbReference>
<keyword evidence="2" id="KW-0805">Transcription regulation</keyword>
<accession>A0A177SNW3</accession>
<dbReference type="CDD" id="cd08422">
    <property type="entry name" value="PBP2_CrgA_like"/>
    <property type="match status" value="1"/>
</dbReference>
<dbReference type="InterPro" id="IPR036390">
    <property type="entry name" value="WH_DNA-bd_sf"/>
</dbReference>
<dbReference type="Pfam" id="PF03466">
    <property type="entry name" value="LysR_substrate"/>
    <property type="match status" value="1"/>
</dbReference>
<gene>
    <name evidence="6" type="ORF">AYO28_18590</name>
</gene>
<dbReference type="InterPro" id="IPR036388">
    <property type="entry name" value="WH-like_DNA-bd_sf"/>
</dbReference>
<dbReference type="GO" id="GO:0006351">
    <property type="term" value="P:DNA-templated transcription"/>
    <property type="evidence" value="ECO:0007669"/>
    <property type="project" value="TreeGrafter"/>
</dbReference>
<proteinExistence type="inferred from homology"/>
<dbReference type="PANTHER" id="PTHR30537">
    <property type="entry name" value="HTH-TYPE TRANSCRIPTIONAL REGULATOR"/>
    <property type="match status" value="1"/>
</dbReference>
<dbReference type="Gene3D" id="3.40.190.290">
    <property type="match status" value="1"/>
</dbReference>
<dbReference type="InterPro" id="IPR058163">
    <property type="entry name" value="LysR-type_TF_proteobact-type"/>
</dbReference>
<dbReference type="FunFam" id="1.10.10.10:FF:000001">
    <property type="entry name" value="LysR family transcriptional regulator"/>
    <property type="match status" value="1"/>
</dbReference>
<dbReference type="SUPFAM" id="SSF46785">
    <property type="entry name" value="Winged helix' DNA-binding domain"/>
    <property type="match status" value="1"/>
</dbReference>
<keyword evidence="4" id="KW-0804">Transcription</keyword>
<dbReference type="PANTHER" id="PTHR30537:SF72">
    <property type="entry name" value="LYSR FAMILY TRANSCRIPTIONAL REGULATOR"/>
    <property type="match status" value="1"/>
</dbReference>
<dbReference type="Proteomes" id="UP000077752">
    <property type="component" value="Unassembled WGS sequence"/>
</dbReference>
<dbReference type="EMBL" id="LUCV01000019">
    <property type="protein sequence ID" value="OAI92284.1"/>
    <property type="molecule type" value="Genomic_DNA"/>
</dbReference>
<dbReference type="GO" id="GO:0043565">
    <property type="term" value="F:sequence-specific DNA binding"/>
    <property type="evidence" value="ECO:0007669"/>
    <property type="project" value="TreeGrafter"/>
</dbReference>
<comment type="similarity">
    <text evidence="1">Belongs to the LysR transcriptional regulatory family.</text>
</comment>
<evidence type="ECO:0000256" key="4">
    <source>
        <dbReference type="ARBA" id="ARBA00023163"/>
    </source>
</evidence>
<dbReference type="SUPFAM" id="SSF53850">
    <property type="entry name" value="Periplasmic binding protein-like II"/>
    <property type="match status" value="1"/>
</dbReference>
<dbReference type="RefSeq" id="WP_064303021.1">
    <property type="nucleotide sequence ID" value="NZ_LUCV01000019.1"/>
</dbReference>
<evidence type="ECO:0000259" key="5">
    <source>
        <dbReference type="PROSITE" id="PS50931"/>
    </source>
</evidence>
<reference evidence="6 7" key="1">
    <citation type="submission" date="2016-03" db="EMBL/GenBank/DDBJ databases">
        <title>Draft Genome Assembly of Pseudomonas putida strain CBF10-2.</title>
        <authorList>
            <person name="Iyer R.S."/>
            <person name="Damania A."/>
        </authorList>
    </citation>
    <scope>NUCLEOTIDE SEQUENCE [LARGE SCALE GENOMIC DNA]</scope>
    <source>
        <strain evidence="6 7">CBF10-2</strain>
    </source>
</reference>
<sequence length="312" mass="33614">METLANLESFVRSAECGSFSAAARRLGLTPAGISRNVAQLESNLGVRLFQRSTRRLTLTEAGERFLGNVGGGLESIQAAIADLTSSAGAPAGMLRLSAAPAFGRDYLLPLMPEFLARYPAVTPEWHFDNRQVELITDGFDAAIGGGIELTPGVVARELAPAHLVMVASPAYLAGRPAPHQPGQLAEIDHLGMRSAQSGKVRSWMLQNPKGERAPLELRPRMLVNDPLALCQSALLGLGVALLAVPDVLAHLQSGALQRVLPDWYVDAGPISLYFASQKLLPAKTRAFIDHLIEQSRDQKWGRRFDARLLASN</sequence>
<name>A0A177SNW3_PSEPU</name>
<evidence type="ECO:0000313" key="6">
    <source>
        <dbReference type="EMBL" id="OAI92284.1"/>
    </source>
</evidence>
<dbReference type="PRINTS" id="PR00039">
    <property type="entry name" value="HTHLYSR"/>
</dbReference>
<dbReference type="GO" id="GO:0003700">
    <property type="term" value="F:DNA-binding transcription factor activity"/>
    <property type="evidence" value="ECO:0007669"/>
    <property type="project" value="InterPro"/>
</dbReference>
<dbReference type="PROSITE" id="PS50931">
    <property type="entry name" value="HTH_LYSR"/>
    <property type="match status" value="1"/>
</dbReference>
<keyword evidence="3" id="KW-0238">DNA-binding</keyword>
<dbReference type="AlphaFoldDB" id="A0A177SNW3"/>
<evidence type="ECO:0000256" key="3">
    <source>
        <dbReference type="ARBA" id="ARBA00023125"/>
    </source>
</evidence>
<evidence type="ECO:0000256" key="2">
    <source>
        <dbReference type="ARBA" id="ARBA00023015"/>
    </source>
</evidence>
<organism evidence="6 7">
    <name type="scientific">Pseudomonas putida</name>
    <name type="common">Arthrobacter siderocapsulatus</name>
    <dbReference type="NCBI Taxonomy" id="303"/>
    <lineage>
        <taxon>Bacteria</taxon>
        <taxon>Pseudomonadati</taxon>
        <taxon>Pseudomonadota</taxon>
        <taxon>Gammaproteobacteria</taxon>
        <taxon>Pseudomonadales</taxon>
        <taxon>Pseudomonadaceae</taxon>
        <taxon>Pseudomonas</taxon>
    </lineage>
</organism>